<reference evidence="2" key="1">
    <citation type="submission" date="2013-09" db="EMBL/GenBank/DDBJ databases">
        <title>The Genome Sequence of Anopheles maculatus species B.</title>
        <authorList>
            <consortium name="The Broad Institute Genomics Platform"/>
            <person name="Neafsey D.E."/>
            <person name="Besansky N."/>
            <person name="Howell P."/>
            <person name="Walton C."/>
            <person name="Young S.K."/>
            <person name="Zeng Q."/>
            <person name="Gargeya S."/>
            <person name="Fitzgerald M."/>
            <person name="Haas B."/>
            <person name="Abouelleil A."/>
            <person name="Allen A.W."/>
            <person name="Alvarado L."/>
            <person name="Arachchi H.M."/>
            <person name="Berlin A.M."/>
            <person name="Chapman S.B."/>
            <person name="Gainer-Dewar J."/>
            <person name="Goldberg J."/>
            <person name="Griggs A."/>
            <person name="Gujja S."/>
            <person name="Hansen M."/>
            <person name="Howarth C."/>
            <person name="Imamovic A."/>
            <person name="Ireland A."/>
            <person name="Larimer J."/>
            <person name="McCowan C."/>
            <person name="Murphy C."/>
            <person name="Pearson M."/>
            <person name="Poon T.W."/>
            <person name="Priest M."/>
            <person name="Roberts A."/>
            <person name="Saif S."/>
            <person name="Shea T."/>
            <person name="Sisk P."/>
            <person name="Sykes S."/>
            <person name="Wortman J."/>
            <person name="Nusbaum C."/>
            <person name="Birren B."/>
        </authorList>
    </citation>
    <scope>NUCLEOTIDE SEQUENCE [LARGE SCALE GENOMIC DNA]</scope>
    <source>
        <strain evidence="2">maculatus3</strain>
    </source>
</reference>
<name>A0A182SJD0_9DIPT</name>
<organism evidence="1 2">
    <name type="scientific">Anopheles maculatus</name>
    <dbReference type="NCBI Taxonomy" id="74869"/>
    <lineage>
        <taxon>Eukaryota</taxon>
        <taxon>Metazoa</taxon>
        <taxon>Ecdysozoa</taxon>
        <taxon>Arthropoda</taxon>
        <taxon>Hexapoda</taxon>
        <taxon>Insecta</taxon>
        <taxon>Pterygota</taxon>
        <taxon>Neoptera</taxon>
        <taxon>Endopterygota</taxon>
        <taxon>Diptera</taxon>
        <taxon>Nematocera</taxon>
        <taxon>Culicoidea</taxon>
        <taxon>Culicidae</taxon>
        <taxon>Anophelinae</taxon>
        <taxon>Anopheles</taxon>
        <taxon>Anopheles maculatus group</taxon>
    </lineage>
</organism>
<dbReference type="Proteomes" id="UP000075901">
    <property type="component" value="Unassembled WGS sequence"/>
</dbReference>
<dbReference type="SUPFAM" id="SSF49313">
    <property type="entry name" value="Cadherin-like"/>
    <property type="match status" value="1"/>
</dbReference>
<dbReference type="InterPro" id="IPR015919">
    <property type="entry name" value="Cadherin-like_sf"/>
</dbReference>
<protein>
    <recommendedName>
        <fullName evidence="3">Cadherin domain-containing protein</fullName>
    </recommendedName>
</protein>
<proteinExistence type="predicted"/>
<keyword evidence="2" id="KW-1185">Reference proteome</keyword>
<dbReference type="GO" id="GO:0005509">
    <property type="term" value="F:calcium ion binding"/>
    <property type="evidence" value="ECO:0007669"/>
    <property type="project" value="InterPro"/>
</dbReference>
<accession>A0A182SJD0</accession>
<reference evidence="1" key="2">
    <citation type="submission" date="2020-05" db="UniProtKB">
        <authorList>
            <consortium name="EnsemblMetazoa"/>
        </authorList>
    </citation>
    <scope>IDENTIFICATION</scope>
    <source>
        <strain evidence="1">maculatus3</strain>
    </source>
</reference>
<sequence>CSSPSFSFASYLHPELLDLTTPPNTVIASFPVENVRTATVQTKDAYVETRIDGTNLQFLTTEAFAQYEEREIQEVLIIEVYYQCSSGTRTGIYRQFLKLANNHAPRFLQETYEALVPLPLPKHFDVSPFIANGAGIMARDIDLKNNTVTFSIPENDYLLIESHGVKDDPKQFKAILRLKEQVLKMPNKLELIVTGTDAGVPQKSSQVSVIIEPDLSIVYDDPPEFKETFINRTIEKDLLLQLELVPGTETSDVLYSVEGTDAEFFTQTVWSNNTGIDLKIVDLQALPKTKAFLNVVVVASRTQLQKTSCVILLNIPSESVPEPPDTTVEKVL</sequence>
<dbReference type="AlphaFoldDB" id="A0A182SJD0"/>
<dbReference type="GO" id="GO:0016020">
    <property type="term" value="C:membrane"/>
    <property type="evidence" value="ECO:0007669"/>
    <property type="project" value="InterPro"/>
</dbReference>
<dbReference type="Gene3D" id="2.60.40.60">
    <property type="entry name" value="Cadherins"/>
    <property type="match status" value="1"/>
</dbReference>
<evidence type="ECO:0000313" key="2">
    <source>
        <dbReference type="Proteomes" id="UP000075901"/>
    </source>
</evidence>
<evidence type="ECO:0008006" key="3">
    <source>
        <dbReference type="Google" id="ProtNLM"/>
    </source>
</evidence>
<dbReference type="VEuPathDB" id="VectorBase:AMAM007911"/>
<evidence type="ECO:0000313" key="1">
    <source>
        <dbReference type="EnsemblMetazoa" id="AMAM007911-PA"/>
    </source>
</evidence>
<dbReference type="EnsemblMetazoa" id="AMAM007911-RA">
    <property type="protein sequence ID" value="AMAM007911-PA"/>
    <property type="gene ID" value="AMAM007911"/>
</dbReference>